<dbReference type="Proteomes" id="UP000305546">
    <property type="component" value="Unassembled WGS sequence"/>
</dbReference>
<organism evidence="3 4">
    <name type="scientific">Amycolatopsis alkalitolerans</name>
    <dbReference type="NCBI Taxonomy" id="2547244"/>
    <lineage>
        <taxon>Bacteria</taxon>
        <taxon>Bacillati</taxon>
        <taxon>Actinomycetota</taxon>
        <taxon>Actinomycetes</taxon>
        <taxon>Pseudonocardiales</taxon>
        <taxon>Pseudonocardiaceae</taxon>
        <taxon>Amycolatopsis</taxon>
    </lineage>
</organism>
<keyword evidence="3" id="KW-0808">Transferase</keyword>
<name>A0A5C4LZN5_9PSEU</name>
<dbReference type="InterPro" id="IPR041698">
    <property type="entry name" value="Methyltransf_25"/>
</dbReference>
<evidence type="ECO:0000313" key="4">
    <source>
        <dbReference type="Proteomes" id="UP000305546"/>
    </source>
</evidence>
<dbReference type="AlphaFoldDB" id="A0A5C4LZN5"/>
<dbReference type="InterPro" id="IPR029063">
    <property type="entry name" value="SAM-dependent_MTases_sf"/>
</dbReference>
<dbReference type="OrthoDB" id="7273451at2"/>
<proteinExistence type="predicted"/>
<dbReference type="GO" id="GO:0032259">
    <property type="term" value="P:methylation"/>
    <property type="evidence" value="ECO:0007669"/>
    <property type="project" value="UniProtKB-KW"/>
</dbReference>
<reference evidence="3 4" key="1">
    <citation type="submission" date="2019-06" db="EMBL/GenBank/DDBJ databases">
        <title>Amycolatopsis alkalitolerans sp. nov., isolated from Gastrodia elata Blume.</title>
        <authorList>
            <person name="Narsing Rao M.P."/>
            <person name="Li W.J."/>
        </authorList>
    </citation>
    <scope>NUCLEOTIDE SEQUENCE [LARGE SCALE GENOMIC DNA]</scope>
    <source>
        <strain evidence="3 4">SYSUP0005</strain>
    </source>
</reference>
<protein>
    <submittedName>
        <fullName evidence="3">Class I SAM-dependent methyltransferase</fullName>
    </submittedName>
</protein>
<accession>A0A5C4LZN5</accession>
<keyword evidence="4" id="KW-1185">Reference proteome</keyword>
<keyword evidence="3" id="KW-0489">Methyltransferase</keyword>
<evidence type="ECO:0000256" key="1">
    <source>
        <dbReference type="SAM" id="MobiDB-lite"/>
    </source>
</evidence>
<dbReference type="Pfam" id="PF13649">
    <property type="entry name" value="Methyltransf_25"/>
    <property type="match status" value="1"/>
</dbReference>
<dbReference type="Gene3D" id="3.40.50.150">
    <property type="entry name" value="Vaccinia Virus protein VP39"/>
    <property type="match status" value="1"/>
</dbReference>
<evidence type="ECO:0000259" key="2">
    <source>
        <dbReference type="Pfam" id="PF13649"/>
    </source>
</evidence>
<dbReference type="EMBL" id="VDFW01000019">
    <property type="protein sequence ID" value="TNC23567.1"/>
    <property type="molecule type" value="Genomic_DNA"/>
</dbReference>
<gene>
    <name evidence="3" type="ORF">FG385_21315</name>
</gene>
<comment type="caution">
    <text evidence="3">The sequence shown here is derived from an EMBL/GenBank/DDBJ whole genome shotgun (WGS) entry which is preliminary data.</text>
</comment>
<evidence type="ECO:0000313" key="3">
    <source>
        <dbReference type="EMBL" id="TNC23567.1"/>
    </source>
</evidence>
<sequence>MVRRSGPAGRAPRRGTRSPWHAGAVDRNLTPAGGGAGPALIPAFSPDWLALREKADAAARAVALLEPLRAVLPDALLVVHDLGCGTGSMGRWLAPLLPRPQRWVLHDRDPQLLARAAASIPAPAEIRAGDLTKLTARDLEGASLVTASALLDLLTADEVDALAEACTVAGCPALLTLSVAGQVGFTPPDPLDRRFAAAFDDHQRRETGGRRLLGPDAIEVTIEAFVRRGAIVHSRRSPWRLGPGELFRQWFRGWVDAACEQQPELQPYAADYQCRRLGSEVVVGHVDLLAIGGAPCSTESGPG</sequence>
<dbReference type="SUPFAM" id="SSF53335">
    <property type="entry name" value="S-adenosyl-L-methionine-dependent methyltransferases"/>
    <property type="match status" value="1"/>
</dbReference>
<feature type="compositionally biased region" description="Low complexity" evidence="1">
    <location>
        <begin position="1"/>
        <end position="10"/>
    </location>
</feature>
<feature type="domain" description="Methyltransferase" evidence="2">
    <location>
        <begin position="79"/>
        <end position="167"/>
    </location>
</feature>
<feature type="region of interest" description="Disordered" evidence="1">
    <location>
        <begin position="1"/>
        <end position="31"/>
    </location>
</feature>
<dbReference type="GO" id="GO:0008168">
    <property type="term" value="F:methyltransferase activity"/>
    <property type="evidence" value="ECO:0007669"/>
    <property type="project" value="UniProtKB-KW"/>
</dbReference>